<dbReference type="Gene3D" id="1.10.10.10">
    <property type="entry name" value="Winged helix-like DNA-binding domain superfamily/Winged helix DNA-binding domain"/>
    <property type="match status" value="1"/>
</dbReference>
<dbReference type="SMART" id="SM00418">
    <property type="entry name" value="HTH_ARSR"/>
    <property type="match status" value="1"/>
</dbReference>
<keyword evidence="3" id="KW-0804">Transcription</keyword>
<dbReference type="InterPro" id="IPR051011">
    <property type="entry name" value="Metal_resp_trans_reg"/>
</dbReference>
<comment type="caution">
    <text evidence="6">The sequence shown here is derived from an EMBL/GenBank/DDBJ whole genome shotgun (WGS) entry which is preliminary data.</text>
</comment>
<feature type="domain" description="HTH crp-type" evidence="5">
    <location>
        <begin position="269"/>
        <end position="317"/>
    </location>
</feature>
<keyword evidence="2" id="KW-0238">DNA-binding</keyword>
<reference evidence="6 7" key="1">
    <citation type="journal article" date="2016" name="Arch. Microbiol.">
        <title>Streptomyces zhihengii sp. nov., isolated from rhizospheric soil of Psammosilene tunicoides.</title>
        <authorList>
            <person name="Huang M.J."/>
            <person name="Fei J.J."/>
            <person name="Salam N."/>
            <person name="Kim C.J."/>
            <person name="Hozzein W.N."/>
            <person name="Xiao M."/>
            <person name="Huang H.Q."/>
            <person name="Li W.J."/>
        </authorList>
    </citation>
    <scope>NUCLEOTIDE SEQUENCE [LARGE SCALE GENOMIC DNA]</scope>
    <source>
        <strain evidence="6 7">YIM T102</strain>
    </source>
</reference>
<dbReference type="InterPro" id="IPR001845">
    <property type="entry name" value="HTH_ArsR_DNA-bd_dom"/>
</dbReference>
<gene>
    <name evidence="6" type="ORF">JE024_01315</name>
</gene>
<dbReference type="Pfam" id="PF01022">
    <property type="entry name" value="HTH_5"/>
    <property type="match status" value="1"/>
</dbReference>
<accession>A0ABS2UIU5</accession>
<evidence type="ECO:0000313" key="6">
    <source>
        <dbReference type="EMBL" id="MBM9617389.1"/>
    </source>
</evidence>
<dbReference type="EMBL" id="JAFEJA010000001">
    <property type="protein sequence ID" value="MBM9617389.1"/>
    <property type="molecule type" value="Genomic_DNA"/>
</dbReference>
<feature type="domain" description="HTH arsR-type" evidence="4">
    <location>
        <begin position="260"/>
        <end position="331"/>
    </location>
</feature>
<dbReference type="SMART" id="SM00419">
    <property type="entry name" value="HTH_CRP"/>
    <property type="match status" value="1"/>
</dbReference>
<evidence type="ECO:0000256" key="1">
    <source>
        <dbReference type="ARBA" id="ARBA00023015"/>
    </source>
</evidence>
<organism evidence="6 7">
    <name type="scientific">Streptomyces zhihengii</name>
    <dbReference type="NCBI Taxonomy" id="1818004"/>
    <lineage>
        <taxon>Bacteria</taxon>
        <taxon>Bacillati</taxon>
        <taxon>Actinomycetota</taxon>
        <taxon>Actinomycetes</taxon>
        <taxon>Kitasatosporales</taxon>
        <taxon>Streptomycetaceae</taxon>
        <taxon>Streptomyces</taxon>
    </lineage>
</organism>
<dbReference type="SUPFAM" id="SSF46785">
    <property type="entry name" value="Winged helix' DNA-binding domain"/>
    <property type="match status" value="1"/>
</dbReference>
<dbReference type="Proteomes" id="UP000664109">
    <property type="component" value="Unassembled WGS sequence"/>
</dbReference>
<evidence type="ECO:0000256" key="3">
    <source>
        <dbReference type="ARBA" id="ARBA00023163"/>
    </source>
</evidence>
<protein>
    <submittedName>
        <fullName evidence="6">Helix-turn-helix transcriptional regulator</fullName>
    </submittedName>
</protein>
<name>A0ABS2UIU5_9ACTN</name>
<keyword evidence="1" id="KW-0805">Transcription regulation</keyword>
<evidence type="ECO:0000259" key="5">
    <source>
        <dbReference type="SMART" id="SM00419"/>
    </source>
</evidence>
<dbReference type="InterPro" id="IPR011991">
    <property type="entry name" value="ArsR-like_HTH"/>
</dbReference>
<dbReference type="PANTHER" id="PTHR43132">
    <property type="entry name" value="ARSENICAL RESISTANCE OPERON REPRESSOR ARSR-RELATED"/>
    <property type="match status" value="1"/>
</dbReference>
<keyword evidence="7" id="KW-1185">Reference proteome</keyword>
<dbReference type="InterPro" id="IPR036390">
    <property type="entry name" value="WH_DNA-bd_sf"/>
</dbReference>
<dbReference type="CDD" id="cd00090">
    <property type="entry name" value="HTH_ARSR"/>
    <property type="match status" value="1"/>
</dbReference>
<dbReference type="InterPro" id="IPR036388">
    <property type="entry name" value="WH-like_DNA-bd_sf"/>
</dbReference>
<proteinExistence type="predicted"/>
<evidence type="ECO:0000313" key="7">
    <source>
        <dbReference type="Proteomes" id="UP000664109"/>
    </source>
</evidence>
<dbReference type="InterPro" id="IPR012318">
    <property type="entry name" value="HTH_CRP"/>
</dbReference>
<dbReference type="PANTHER" id="PTHR43132:SF8">
    <property type="entry name" value="HTH-TYPE TRANSCRIPTIONAL REGULATOR KMTR"/>
    <property type="match status" value="1"/>
</dbReference>
<sequence length="332" mass="36102">MLRVDFTSQELVRLRVAAGVDPLWETALSLHLLQNRAAPLTFGPWRREVGAALRRSGLLPAAHDLMRLCPDGAYFPDFLTPGRGDADIDTALDLLLATPRQRLLAELTRLHAHTRGPVPPGVRLLADGCPKALRRLGTSLRAYYRVAVEPYLPAMRAEAATDRAQRADAALAHGAEGMLTGYDDLPGWEYRQGRLSAPYPVDRALLLRGRALTLVPAFFCVRAPLVLVNESLPPVLVHPLAPAPGWLERRRGAPAGPAAQLIGSSRAELLRMLNHPMTTTDLAAALRLAPSTASRHASVLRDAGLLLSHRQGLRVLHRRTRLGEAFLDGGLG</sequence>
<evidence type="ECO:0000256" key="2">
    <source>
        <dbReference type="ARBA" id="ARBA00023125"/>
    </source>
</evidence>
<evidence type="ECO:0000259" key="4">
    <source>
        <dbReference type="SMART" id="SM00418"/>
    </source>
</evidence>